<feature type="transmembrane region" description="Helical" evidence="1">
    <location>
        <begin position="90"/>
        <end position="110"/>
    </location>
</feature>
<comment type="caution">
    <text evidence="2">The sequence shown here is derived from an EMBL/GenBank/DDBJ whole genome shotgun (WGS) entry which is preliminary data.</text>
</comment>
<feature type="transmembrane region" description="Helical" evidence="1">
    <location>
        <begin position="217"/>
        <end position="234"/>
    </location>
</feature>
<evidence type="ECO:0000313" key="3">
    <source>
        <dbReference type="Proteomes" id="UP000469385"/>
    </source>
</evidence>
<dbReference type="InterPro" id="IPR010295">
    <property type="entry name" value="DUF898"/>
</dbReference>
<proteinExistence type="predicted"/>
<reference evidence="2 3" key="1">
    <citation type="submission" date="2019-12" db="EMBL/GenBank/DDBJ databases">
        <authorList>
            <person name="Huq M.A."/>
        </authorList>
    </citation>
    <scope>NUCLEOTIDE SEQUENCE [LARGE SCALE GENOMIC DNA]</scope>
    <source>
        <strain evidence="2 3">MAH-25</strain>
    </source>
</reference>
<feature type="transmembrane region" description="Helical" evidence="1">
    <location>
        <begin position="165"/>
        <end position="184"/>
    </location>
</feature>
<keyword evidence="1" id="KW-0472">Membrane</keyword>
<keyword evidence="1" id="KW-1133">Transmembrane helix</keyword>
<accession>A0A6N8IYG6</accession>
<protein>
    <submittedName>
        <fullName evidence="2">DUF898 family protein</fullName>
    </submittedName>
</protein>
<gene>
    <name evidence="2" type="ORF">GON04_21545</name>
</gene>
<feature type="transmembrane region" description="Helical" evidence="1">
    <location>
        <begin position="66"/>
        <end position="84"/>
    </location>
</feature>
<dbReference type="RefSeq" id="WP_157400051.1">
    <property type="nucleotide sequence ID" value="NZ_WSEL01000009.1"/>
</dbReference>
<dbReference type="AlphaFoldDB" id="A0A6N8IYG6"/>
<keyword evidence="3" id="KW-1185">Reference proteome</keyword>
<evidence type="ECO:0000256" key="1">
    <source>
        <dbReference type="SAM" id="Phobius"/>
    </source>
</evidence>
<keyword evidence="1" id="KW-0812">Transmembrane</keyword>
<dbReference type="Proteomes" id="UP000469385">
    <property type="component" value="Unassembled WGS sequence"/>
</dbReference>
<dbReference type="Pfam" id="PF05987">
    <property type="entry name" value="DUF898"/>
    <property type="match status" value="1"/>
</dbReference>
<feature type="transmembrane region" description="Helical" evidence="1">
    <location>
        <begin position="131"/>
        <end position="149"/>
    </location>
</feature>
<name>A0A6N8IYG6_9BURK</name>
<dbReference type="EMBL" id="WSEL01000009">
    <property type="protein sequence ID" value="MVQ32059.1"/>
    <property type="molecule type" value="Genomic_DNA"/>
</dbReference>
<organism evidence="2 3">
    <name type="scientific">Ramlibacter pinisoli</name>
    <dbReference type="NCBI Taxonomy" id="2682844"/>
    <lineage>
        <taxon>Bacteria</taxon>
        <taxon>Pseudomonadati</taxon>
        <taxon>Pseudomonadota</taxon>
        <taxon>Betaproteobacteria</taxon>
        <taxon>Burkholderiales</taxon>
        <taxon>Comamonadaceae</taxon>
        <taxon>Ramlibacter</taxon>
    </lineage>
</organism>
<sequence>MRAVAVAFTGSGEELRRRSRRDFLINVVLGGLYTPVARRHTADYLASRTTIDGAPIEHVPVARRRWPAIVLVAAFVALRVADEFGHGPPLPLLIVGAVLFFPVLWTTAAARTIDAIQWRGMRLTFEAPMAEVYRASWPLLLLGVAWAFAQPQVAARAAAASMTDLQWLLGTAAAAAVAWPLLAWQAFNLRRLRFTHTRLAQAPIAWAARLPAYLRQCFLSGVVLLATAVAPVLLLRTVLFGSLTLQRLPVTEAALVYGAAFVLLLALSAPARAWHEARMHVLTWDGLRVTGTARIDCVLDVRTFVRLRTLDAWRTIGTLGWHRAQAVVRAYQAKLASLRVWVE</sequence>
<evidence type="ECO:0000313" key="2">
    <source>
        <dbReference type="EMBL" id="MVQ32059.1"/>
    </source>
</evidence>
<feature type="transmembrane region" description="Helical" evidence="1">
    <location>
        <begin position="254"/>
        <end position="274"/>
    </location>
</feature>